<dbReference type="InterPro" id="IPR009050">
    <property type="entry name" value="Globin-like_sf"/>
</dbReference>
<evidence type="ECO:0000256" key="1">
    <source>
        <dbReference type="ARBA" id="ARBA00023224"/>
    </source>
</evidence>
<keyword evidence="4" id="KW-0175">Coiled coil</keyword>
<dbReference type="GO" id="GO:0004888">
    <property type="term" value="F:transmembrane signaling receptor activity"/>
    <property type="evidence" value="ECO:0007669"/>
    <property type="project" value="InterPro"/>
</dbReference>
<keyword evidence="1 3" id="KW-0807">Transducer</keyword>
<evidence type="ECO:0000256" key="3">
    <source>
        <dbReference type="PROSITE-ProRule" id="PRU00284"/>
    </source>
</evidence>
<evidence type="ECO:0000256" key="4">
    <source>
        <dbReference type="SAM" id="Coils"/>
    </source>
</evidence>
<proteinExistence type="inferred from homology"/>
<keyword evidence="8" id="KW-1185">Reference proteome</keyword>
<dbReference type="InterPro" id="IPR044398">
    <property type="entry name" value="Globin-sensor_dom"/>
</dbReference>
<dbReference type="EMBL" id="JACKXD010000006">
    <property type="protein sequence ID" value="MBB6647668.1"/>
    <property type="molecule type" value="Genomic_DNA"/>
</dbReference>
<evidence type="ECO:0000256" key="5">
    <source>
        <dbReference type="SAM" id="MobiDB-lite"/>
    </source>
</evidence>
<feature type="region of interest" description="Disordered" evidence="5">
    <location>
        <begin position="522"/>
        <end position="546"/>
    </location>
</feature>
<dbReference type="CDD" id="cd01068">
    <property type="entry name" value="globin_sensor"/>
    <property type="match status" value="1"/>
</dbReference>
<organism evidence="7 8">
    <name type="scientific">Halobellus ruber</name>
    <dbReference type="NCBI Taxonomy" id="2761102"/>
    <lineage>
        <taxon>Archaea</taxon>
        <taxon>Methanobacteriati</taxon>
        <taxon>Methanobacteriota</taxon>
        <taxon>Stenosarchaea group</taxon>
        <taxon>Halobacteria</taxon>
        <taxon>Halobacteriales</taxon>
        <taxon>Haloferacaceae</taxon>
        <taxon>Halobellus</taxon>
    </lineage>
</organism>
<dbReference type="PANTHER" id="PTHR32089:SF112">
    <property type="entry name" value="LYSOZYME-LIKE PROTEIN-RELATED"/>
    <property type="match status" value="1"/>
</dbReference>
<evidence type="ECO:0000256" key="2">
    <source>
        <dbReference type="ARBA" id="ARBA00029447"/>
    </source>
</evidence>
<evidence type="ECO:0000313" key="7">
    <source>
        <dbReference type="EMBL" id="MBB6647668.1"/>
    </source>
</evidence>
<dbReference type="GO" id="GO:0019825">
    <property type="term" value="F:oxygen binding"/>
    <property type="evidence" value="ECO:0007669"/>
    <property type="project" value="InterPro"/>
</dbReference>
<accession>A0A7J9SLT1</accession>
<protein>
    <submittedName>
        <fullName evidence="7">Globin-coupled sensor protein</fullName>
    </submittedName>
</protein>
<dbReference type="Proteomes" id="UP000546257">
    <property type="component" value="Unassembled WGS sequence"/>
</dbReference>
<dbReference type="InterPro" id="IPR004090">
    <property type="entry name" value="Chemotax_Me-accpt_rcpt"/>
</dbReference>
<gene>
    <name evidence="7" type="ORF">H5V44_15490</name>
</gene>
<dbReference type="Pfam" id="PF11563">
    <property type="entry name" value="Protoglobin"/>
    <property type="match status" value="1"/>
</dbReference>
<dbReference type="GO" id="GO:0006935">
    <property type="term" value="P:chemotaxis"/>
    <property type="evidence" value="ECO:0007669"/>
    <property type="project" value="InterPro"/>
</dbReference>
<dbReference type="InterPro" id="IPR004089">
    <property type="entry name" value="MCPsignal_dom"/>
</dbReference>
<dbReference type="SMART" id="SM00283">
    <property type="entry name" value="MA"/>
    <property type="match status" value="1"/>
</dbReference>
<dbReference type="PRINTS" id="PR00260">
    <property type="entry name" value="CHEMTRNSDUCR"/>
</dbReference>
<dbReference type="Pfam" id="PF00015">
    <property type="entry name" value="MCPsignal"/>
    <property type="match status" value="1"/>
</dbReference>
<dbReference type="SUPFAM" id="SSF58104">
    <property type="entry name" value="Methyl-accepting chemotaxis protein (MCP) signaling domain"/>
    <property type="match status" value="1"/>
</dbReference>
<dbReference type="RefSeq" id="WP_185194038.1">
    <property type="nucleotide sequence ID" value="NZ_JACKXD010000006.1"/>
</dbReference>
<evidence type="ECO:0000259" key="6">
    <source>
        <dbReference type="PROSITE" id="PS50111"/>
    </source>
</evidence>
<feature type="coiled-coil region" evidence="4">
    <location>
        <begin position="218"/>
        <end position="245"/>
    </location>
</feature>
<dbReference type="GO" id="GO:0020037">
    <property type="term" value="F:heme binding"/>
    <property type="evidence" value="ECO:0007669"/>
    <property type="project" value="InterPro"/>
</dbReference>
<feature type="domain" description="Methyl-accepting transducer" evidence="6">
    <location>
        <begin position="246"/>
        <end position="482"/>
    </location>
</feature>
<dbReference type="PANTHER" id="PTHR32089">
    <property type="entry name" value="METHYL-ACCEPTING CHEMOTAXIS PROTEIN MCPB"/>
    <property type="match status" value="1"/>
</dbReference>
<reference evidence="7 8" key="1">
    <citation type="submission" date="2020-08" db="EMBL/GenBank/DDBJ databases">
        <authorList>
            <person name="Seo M.-J."/>
        </authorList>
    </citation>
    <scope>NUCLEOTIDE SEQUENCE [LARGE SCALE GENOMIC DNA]</scope>
    <source>
        <strain evidence="7 8">MBLA0160</strain>
    </source>
</reference>
<dbReference type="PROSITE" id="PS50111">
    <property type="entry name" value="CHEMOTAXIS_TRANSDUC_2"/>
    <property type="match status" value="1"/>
</dbReference>
<evidence type="ECO:0000313" key="8">
    <source>
        <dbReference type="Proteomes" id="UP000546257"/>
    </source>
</evidence>
<dbReference type="SUPFAM" id="SSF46458">
    <property type="entry name" value="Globin-like"/>
    <property type="match status" value="1"/>
</dbReference>
<comment type="similarity">
    <text evidence="2">Belongs to the methyl-accepting chemotaxis (MCP) protein family.</text>
</comment>
<dbReference type="Gene3D" id="1.10.287.950">
    <property type="entry name" value="Methyl-accepting chemotaxis protein"/>
    <property type="match status" value="1"/>
</dbReference>
<feature type="coiled-coil region" evidence="4">
    <location>
        <begin position="478"/>
        <end position="519"/>
    </location>
</feature>
<sequence>MSDVTQFGMDDFGNGRLNEQLDVETLVSDIGLDDEEIAWRKEFIGFDRDDVRRLQRYEEVFANNAEQVADDFYDNLTDYEETVEVIGRSEKGIDALKRTQSAYLTTLAEGAYGQEYFRERARIGKLHDMLEMPMKYYLGQYGVYYDLILPLVGDELVESVTDRLGSAGGDGVDGTADDCFRDDLETAVREEVDDVIEDILSILRIVNLDIQVVTDTYIHSYNERLEAAIRENDRLMSEVESDIEQPVNELRDTSDDVTDSATEISEAAAQQSDNLEEVSSEVSSLTATVEEVAATAEEVDRVSERARAMAQEGQESADEAVAVMDDIHRTVDAVGSDVDDLRGRIQRIDEFVESINGIADQTNLLALNASIEAARAGEAGDGFGVVADEIKSLATESQSEAAEIEAMVSEIQADAEKTAASLNEMTEQVTRGITGVEESMRSLSDIVDATAEAADGIGEVSEATDDQAATAEEISAMVDEVAERAEQVATEVENLAAANEEQSAMVTEVERSVARLTERETATDGGVTRGDGADAGEVTVPADLPDGMPEFVVEMLSEERLREIAQGDVEQFDAM</sequence>
<dbReference type="CDD" id="cd11386">
    <property type="entry name" value="MCP_signal"/>
    <property type="match status" value="1"/>
</dbReference>
<dbReference type="GO" id="GO:0016020">
    <property type="term" value="C:membrane"/>
    <property type="evidence" value="ECO:0007669"/>
    <property type="project" value="InterPro"/>
</dbReference>
<dbReference type="InterPro" id="IPR012292">
    <property type="entry name" value="Globin/Proto"/>
</dbReference>
<name>A0A7J9SLT1_9EURY</name>
<dbReference type="AlphaFoldDB" id="A0A7J9SLT1"/>
<dbReference type="GO" id="GO:0007165">
    <property type="term" value="P:signal transduction"/>
    <property type="evidence" value="ECO:0007669"/>
    <property type="project" value="UniProtKB-KW"/>
</dbReference>
<comment type="caution">
    <text evidence="7">The sequence shown here is derived from an EMBL/GenBank/DDBJ whole genome shotgun (WGS) entry which is preliminary data.</text>
</comment>
<dbReference type="Gene3D" id="1.10.490.10">
    <property type="entry name" value="Globins"/>
    <property type="match status" value="1"/>
</dbReference>
<dbReference type="InterPro" id="IPR039379">
    <property type="entry name" value="Protoglobin_sensor_dom"/>
</dbReference>